<feature type="compositionally biased region" description="Low complexity" evidence="1">
    <location>
        <begin position="107"/>
        <end position="123"/>
    </location>
</feature>
<evidence type="ECO:0000256" key="1">
    <source>
        <dbReference type="SAM" id="MobiDB-lite"/>
    </source>
</evidence>
<dbReference type="RefSeq" id="WP_183624809.1">
    <property type="nucleotide sequence ID" value="NZ_JACHWJ010000003.1"/>
</dbReference>
<gene>
    <name evidence="2" type="ORF">FHX72_002096</name>
</gene>
<evidence type="ECO:0000313" key="3">
    <source>
        <dbReference type="Proteomes" id="UP000545286"/>
    </source>
</evidence>
<name>A0A7W4UNY8_9MICO</name>
<accession>A0A7W4UNY8</accession>
<dbReference type="Proteomes" id="UP000545286">
    <property type="component" value="Unassembled WGS sequence"/>
</dbReference>
<proteinExistence type="predicted"/>
<organism evidence="2 3">
    <name type="scientific">Pseudoclavibacter helvolus</name>
    <dbReference type="NCBI Taxonomy" id="255205"/>
    <lineage>
        <taxon>Bacteria</taxon>
        <taxon>Bacillati</taxon>
        <taxon>Actinomycetota</taxon>
        <taxon>Actinomycetes</taxon>
        <taxon>Micrococcales</taxon>
        <taxon>Microbacteriaceae</taxon>
        <taxon>Pseudoclavibacter</taxon>
    </lineage>
</organism>
<dbReference type="AlphaFoldDB" id="A0A7W4UNY8"/>
<protein>
    <submittedName>
        <fullName evidence="2">Uncharacterized protein</fullName>
    </submittedName>
</protein>
<evidence type="ECO:0000313" key="2">
    <source>
        <dbReference type="EMBL" id="MBB2957951.1"/>
    </source>
</evidence>
<feature type="region of interest" description="Disordered" evidence="1">
    <location>
        <begin position="107"/>
        <end position="145"/>
    </location>
</feature>
<keyword evidence="3" id="KW-1185">Reference proteome</keyword>
<comment type="caution">
    <text evidence="2">The sequence shown here is derived from an EMBL/GenBank/DDBJ whole genome shotgun (WGS) entry which is preliminary data.</text>
</comment>
<dbReference type="EMBL" id="JACHWJ010000003">
    <property type="protein sequence ID" value="MBB2957951.1"/>
    <property type="molecule type" value="Genomic_DNA"/>
</dbReference>
<sequence>MIEDIRIVLHYRPGPDSWSASSSSAWSNLSHIGTHAFLEGTHQSYEMTYTGPISPAEGVTNLVNDLRFTGNVRVGNNTPSIYIDRYVTVDGVELAFRRKVGTNIYTPLNTNTPPNMPNTPTVPGGRRSSSASEDFEPLGENAALG</sequence>
<reference evidence="2 3" key="1">
    <citation type="submission" date="2020-08" db="EMBL/GenBank/DDBJ databases">
        <title>Sequencing the genomes of 1000 actinobacteria strains.</title>
        <authorList>
            <person name="Klenk H.-P."/>
        </authorList>
    </citation>
    <scope>NUCLEOTIDE SEQUENCE [LARGE SCALE GENOMIC DNA]</scope>
    <source>
        <strain evidence="2 3">DSM 20419</strain>
    </source>
</reference>